<evidence type="ECO:0000313" key="2">
    <source>
        <dbReference type="EMBL" id="MBW8636467.1"/>
    </source>
</evidence>
<gene>
    <name evidence="2" type="ORF">K1W69_04630</name>
</gene>
<keyword evidence="1" id="KW-0732">Signal</keyword>
<keyword evidence="3" id="KW-1185">Reference proteome</keyword>
<reference evidence="2" key="1">
    <citation type="submission" date="2021-08" db="EMBL/GenBank/DDBJ databases">
        <title>Hoeflea bacterium WL0058 sp. nov., isolated from the sediment.</title>
        <authorList>
            <person name="Wang L."/>
            <person name="Zhang D."/>
        </authorList>
    </citation>
    <scope>NUCLEOTIDE SEQUENCE</scope>
    <source>
        <strain evidence="2">WL0058</strain>
    </source>
</reference>
<feature type="chain" id="PRO_5042244751" evidence="1">
    <location>
        <begin position="22"/>
        <end position="677"/>
    </location>
</feature>
<feature type="signal peptide" evidence="1">
    <location>
        <begin position="1"/>
        <end position="21"/>
    </location>
</feature>
<evidence type="ECO:0000256" key="1">
    <source>
        <dbReference type="SAM" id="SignalP"/>
    </source>
</evidence>
<organism evidence="2 3">
    <name type="scientific">Flavimaribacter sediminis</name>
    <dbReference type="NCBI Taxonomy" id="2865987"/>
    <lineage>
        <taxon>Bacteria</taxon>
        <taxon>Pseudomonadati</taxon>
        <taxon>Pseudomonadota</taxon>
        <taxon>Alphaproteobacteria</taxon>
        <taxon>Hyphomicrobiales</taxon>
        <taxon>Rhizobiaceae</taxon>
        <taxon>Flavimaribacter</taxon>
    </lineage>
</organism>
<sequence>MKAISAAAVLFVFTATSQVNAQEDVRGALETWLNVNDVPGLALTHGAIEERDDQTVIEDIKLEYQVTLDSELGVHVNGVYGTWVLDFSLEIPETVLHGLEFRSDGVEASKISYPEDMQYLLSLASDRGRISVKGGVEEYSVEGFFFPALPEIADDPDRPVSRFVPLIRALQEIRVDRAGMGLLYGEIDTDLSDAGGGVVSGKFTRRDIVLSGWENGVIGAYDSGEAREEYTYPDENGKMTTQVASTRELQFRDYNLFGSVDLLQLGSIEETVVLGSMIQRGYLSNVSGQRTSIDEVLIEGVTMKRPDFDVLGYMDSLITGSEVDDTQFERMYLETLRSFSLARAGLRGISVDAEQDGNQIDLNLSQFLLSDLGSEGLGEFSMTDLEFGVENFLDMNFEKIFIKDVDFPSVSWMRQVIDSPEILEDVDPLLLARAFTPTALTAGLGKLSLQFAGTDDDLLLNSFHTRFESAVSPIPTLFELTIDGFEISADMIEDPDAVVIFEGLGIEKIALNEDFRIAWDEATGDVTIDRLVFDLGNVGKVSGRMQIGGVPRFVLENPEKPEALMVTANLKSLELDFENAGAVEAIVTARADNDGTSEVEAQTALLLQALNNLSPFASKEVLADVEAELSDFLENPISFRVTLKPENPLPVAQIAAGFMTSPQTLPQLLGLTIEANH</sequence>
<dbReference type="EMBL" id="JAICBX010000001">
    <property type="protein sequence ID" value="MBW8636467.1"/>
    <property type="molecule type" value="Genomic_DNA"/>
</dbReference>
<evidence type="ECO:0000313" key="3">
    <source>
        <dbReference type="Proteomes" id="UP001196509"/>
    </source>
</evidence>
<protein>
    <submittedName>
        <fullName evidence="2">Uncharacterized protein</fullName>
    </submittedName>
</protein>
<dbReference type="AlphaFoldDB" id="A0AAE2ZN89"/>
<name>A0AAE2ZN89_9HYPH</name>
<accession>A0AAE2ZN89</accession>
<dbReference type="Proteomes" id="UP001196509">
    <property type="component" value="Unassembled WGS sequence"/>
</dbReference>
<dbReference type="RefSeq" id="WP_220227147.1">
    <property type="nucleotide sequence ID" value="NZ_JAICBX010000001.1"/>
</dbReference>
<comment type="caution">
    <text evidence="2">The sequence shown here is derived from an EMBL/GenBank/DDBJ whole genome shotgun (WGS) entry which is preliminary data.</text>
</comment>
<proteinExistence type="predicted"/>